<comment type="caution">
    <text evidence="1">The sequence shown here is derived from an EMBL/GenBank/DDBJ whole genome shotgun (WGS) entry which is preliminary data.</text>
</comment>
<proteinExistence type="predicted"/>
<reference evidence="1" key="2">
    <citation type="submission" date="2020-11" db="EMBL/GenBank/DDBJ databases">
        <authorList>
            <person name="McCartney M.A."/>
            <person name="Auch B."/>
            <person name="Kono T."/>
            <person name="Mallez S."/>
            <person name="Becker A."/>
            <person name="Gohl D.M."/>
            <person name="Silverstein K.A.T."/>
            <person name="Koren S."/>
            <person name="Bechman K.B."/>
            <person name="Herman A."/>
            <person name="Abrahante J.E."/>
            <person name="Garbe J."/>
        </authorList>
    </citation>
    <scope>NUCLEOTIDE SEQUENCE</scope>
    <source>
        <strain evidence="1">Duluth1</strain>
        <tissue evidence="1">Whole animal</tissue>
    </source>
</reference>
<accession>A0A9D4CSL7</accession>
<evidence type="ECO:0000313" key="1">
    <source>
        <dbReference type="EMBL" id="KAH3729907.1"/>
    </source>
</evidence>
<sequence length="70" mass="8089">MSFLRVGRVSKVHPEIRPFSVDSLTAGFTTVDQLEAFYMKQVWSCLSYGCHFPLFTCYIMKPVICNHQII</sequence>
<keyword evidence="2" id="KW-1185">Reference proteome</keyword>
<dbReference type="EMBL" id="JAIWYP010000012">
    <property type="protein sequence ID" value="KAH3729907.1"/>
    <property type="molecule type" value="Genomic_DNA"/>
</dbReference>
<evidence type="ECO:0000313" key="2">
    <source>
        <dbReference type="Proteomes" id="UP000828390"/>
    </source>
</evidence>
<reference evidence="1" key="1">
    <citation type="journal article" date="2019" name="bioRxiv">
        <title>The Genome of the Zebra Mussel, Dreissena polymorpha: A Resource for Invasive Species Research.</title>
        <authorList>
            <person name="McCartney M.A."/>
            <person name="Auch B."/>
            <person name="Kono T."/>
            <person name="Mallez S."/>
            <person name="Zhang Y."/>
            <person name="Obille A."/>
            <person name="Becker A."/>
            <person name="Abrahante J.E."/>
            <person name="Garbe J."/>
            <person name="Badalamenti J.P."/>
            <person name="Herman A."/>
            <person name="Mangelson H."/>
            <person name="Liachko I."/>
            <person name="Sullivan S."/>
            <person name="Sone E.D."/>
            <person name="Koren S."/>
            <person name="Silverstein K.A.T."/>
            <person name="Beckman K.B."/>
            <person name="Gohl D.M."/>
        </authorList>
    </citation>
    <scope>NUCLEOTIDE SEQUENCE</scope>
    <source>
        <strain evidence="1">Duluth1</strain>
        <tissue evidence="1">Whole animal</tissue>
    </source>
</reference>
<dbReference type="Proteomes" id="UP000828390">
    <property type="component" value="Unassembled WGS sequence"/>
</dbReference>
<protein>
    <submittedName>
        <fullName evidence="1">Uncharacterized protein</fullName>
    </submittedName>
</protein>
<dbReference type="AlphaFoldDB" id="A0A9D4CSL7"/>
<organism evidence="1 2">
    <name type="scientific">Dreissena polymorpha</name>
    <name type="common">Zebra mussel</name>
    <name type="synonym">Mytilus polymorpha</name>
    <dbReference type="NCBI Taxonomy" id="45954"/>
    <lineage>
        <taxon>Eukaryota</taxon>
        <taxon>Metazoa</taxon>
        <taxon>Spiralia</taxon>
        <taxon>Lophotrochozoa</taxon>
        <taxon>Mollusca</taxon>
        <taxon>Bivalvia</taxon>
        <taxon>Autobranchia</taxon>
        <taxon>Heteroconchia</taxon>
        <taxon>Euheterodonta</taxon>
        <taxon>Imparidentia</taxon>
        <taxon>Neoheterodontei</taxon>
        <taxon>Myida</taxon>
        <taxon>Dreissenoidea</taxon>
        <taxon>Dreissenidae</taxon>
        <taxon>Dreissena</taxon>
    </lineage>
</organism>
<name>A0A9D4CSL7_DREPO</name>
<gene>
    <name evidence="1" type="ORF">DPMN_055885</name>
</gene>